<feature type="signal peptide" evidence="13">
    <location>
        <begin position="1"/>
        <end position="19"/>
    </location>
</feature>
<keyword evidence="3" id="KW-1003">Cell membrane</keyword>
<dbReference type="InterPro" id="IPR003591">
    <property type="entry name" value="Leu-rich_rpt_typical-subtyp"/>
</dbReference>
<dbReference type="SMART" id="SM00369">
    <property type="entry name" value="LRR_TYP"/>
    <property type="match status" value="8"/>
</dbReference>
<evidence type="ECO:0000256" key="8">
    <source>
        <dbReference type="ARBA" id="ARBA00022989"/>
    </source>
</evidence>
<gene>
    <name evidence="15" type="ORF">FNV43_RR00757</name>
</gene>
<name>A0A8K0MS88_9ROSA</name>
<comment type="subcellular location">
    <subcellularLocation>
        <location evidence="1">Cell membrane</location>
        <topology evidence="1">Single-pass type I membrane protein</topology>
    </subcellularLocation>
</comment>
<keyword evidence="5 12" id="KW-0812">Transmembrane</keyword>
<evidence type="ECO:0000256" key="6">
    <source>
        <dbReference type="ARBA" id="ARBA00022729"/>
    </source>
</evidence>
<dbReference type="EMBL" id="VOIH02000001">
    <property type="protein sequence ID" value="KAF3456109.1"/>
    <property type="molecule type" value="Genomic_DNA"/>
</dbReference>
<evidence type="ECO:0000256" key="5">
    <source>
        <dbReference type="ARBA" id="ARBA00022692"/>
    </source>
</evidence>
<evidence type="ECO:0000313" key="15">
    <source>
        <dbReference type="EMBL" id="KAF3456109.1"/>
    </source>
</evidence>
<sequence length="883" mass="98205">MRTHLLFAWLFLMLVDLQAVSDQCRLSHQQSLLLKLKDSLLFNATSSKILVKWNESSDYCTWEGVTCEEGCVTGLKLSNESISGGIDNSGSLFNLRSLKTWIWKEWVQALSFSLPKLRVLSLAACYLSGLIDQSLAKLEYLSVIRLDFNNLSAPIPRFFANFTNLTSLSLVSCGLYGTFPNEIFQCSSKPGDYHDKFHGVLPTSIGNLQNLSRLQLPSCLFNGTLPNSMAKLIKLVYLDLSYNNFSGPIPSFNKNLTHIDLSSNGLTGPIPSTLWEGLLNLADVNLGYNFLNGNIPSSLFALPSLQSIELAFNQFSGPIAEFPNAPFSKLYYVDLRSNNLNGPIPMSIFKLRKLGALLLSSNEFNGTIQLHMFQGLRNLFNLDLSHNNLSFNVTETSNSNFTSLPSILDLHSNQLRGKIPVLPPYATYIDLSSNSFTSPISVALGNNAGLLSYISLANNGLTGVIPKAICNSESLQVLDLSNNSFNGRIPTCILTMRRIFEVDLRGNRLSGQIPDSFSVNCGLQTLDLNGNLLTDGIPKSLVNCTALEFLDLGNNHLHDTFPMSLKSIVTLRVLVLRSNKLYGHITCSESIGSWRRIQIVDVASNNFSGELPGQCLTKWNVMVDFEDDTNPRFDPRILDIIPYILYSKYYPSVMNKGLKMELVKIPTGFTAIDFSSNNFHGEVPNELGQLKSLIVLNFSNNALGGEIPSSFGNLSQLESLDLSRNHINGTIPASLSNLNFLSVLNLSNNQLFGRIPKGNQLQTFAADSFQGNIGLCGPPLTSNCTDNVAEISPDTPIDSHSTSDTEIEWNFISFEVGFIAGFGIVICPLMFWKRWRKYYFDRVEDIAYNILPQLLLRKWWSWKMGVRKVEAEEDDVRNEHLAR</sequence>
<keyword evidence="16" id="KW-1185">Reference proteome</keyword>
<keyword evidence="6 13" id="KW-0732">Signal</keyword>
<accession>A0A8K0MS88</accession>
<dbReference type="OrthoDB" id="1394818at2759"/>
<keyword evidence="8 12" id="KW-1133">Transmembrane helix</keyword>
<dbReference type="FunFam" id="3.80.10.10:FF:000095">
    <property type="entry name" value="LRR receptor-like serine/threonine-protein kinase GSO1"/>
    <property type="match status" value="1"/>
</dbReference>
<dbReference type="InterPro" id="IPR001611">
    <property type="entry name" value="Leu-rich_rpt"/>
</dbReference>
<comment type="similarity">
    <text evidence="2">Belongs to the RLP family.</text>
</comment>
<dbReference type="InterPro" id="IPR013210">
    <property type="entry name" value="LRR_N_plant-typ"/>
</dbReference>
<dbReference type="InterPro" id="IPR032675">
    <property type="entry name" value="LRR_dom_sf"/>
</dbReference>
<dbReference type="SUPFAM" id="SSF52058">
    <property type="entry name" value="L domain-like"/>
    <property type="match status" value="1"/>
</dbReference>
<evidence type="ECO:0000256" key="1">
    <source>
        <dbReference type="ARBA" id="ARBA00004251"/>
    </source>
</evidence>
<dbReference type="Pfam" id="PF13855">
    <property type="entry name" value="LRR_8"/>
    <property type="match status" value="2"/>
</dbReference>
<feature type="transmembrane region" description="Helical" evidence="12">
    <location>
        <begin position="809"/>
        <end position="832"/>
    </location>
</feature>
<dbReference type="Gene3D" id="3.80.10.10">
    <property type="entry name" value="Ribonuclease Inhibitor"/>
    <property type="match status" value="5"/>
</dbReference>
<dbReference type="AlphaFoldDB" id="A0A8K0MS88"/>
<evidence type="ECO:0000256" key="9">
    <source>
        <dbReference type="ARBA" id="ARBA00023136"/>
    </source>
</evidence>
<dbReference type="FunFam" id="3.80.10.10:FF:000111">
    <property type="entry name" value="LRR receptor-like serine/threonine-protein kinase ERECTA"/>
    <property type="match status" value="1"/>
</dbReference>
<evidence type="ECO:0000256" key="4">
    <source>
        <dbReference type="ARBA" id="ARBA00022614"/>
    </source>
</evidence>
<reference evidence="15" key="1">
    <citation type="submission" date="2020-03" db="EMBL/GenBank/DDBJ databases">
        <title>A high-quality chromosome-level genome assembly of a woody plant with both climbing and erect habits, Rhamnella rubrinervis.</title>
        <authorList>
            <person name="Lu Z."/>
            <person name="Yang Y."/>
            <person name="Zhu X."/>
            <person name="Sun Y."/>
        </authorList>
    </citation>
    <scope>NUCLEOTIDE SEQUENCE</scope>
    <source>
        <strain evidence="15">BYM</strain>
        <tissue evidence="15">Leaf</tissue>
    </source>
</reference>
<keyword evidence="10" id="KW-0675">Receptor</keyword>
<keyword evidence="7" id="KW-0677">Repeat</keyword>
<dbReference type="PANTHER" id="PTHR48065:SF5">
    <property type="entry name" value="RECEPTOR-LIKE PROTEIN CF-9 HOMOLOG"/>
    <property type="match status" value="1"/>
</dbReference>
<comment type="caution">
    <text evidence="15">The sequence shown here is derived from an EMBL/GenBank/DDBJ whole genome shotgun (WGS) entry which is preliminary data.</text>
</comment>
<dbReference type="PANTHER" id="PTHR48065">
    <property type="entry name" value="OS10G0469600 PROTEIN"/>
    <property type="match status" value="1"/>
</dbReference>
<evidence type="ECO:0000256" key="3">
    <source>
        <dbReference type="ARBA" id="ARBA00022475"/>
    </source>
</evidence>
<dbReference type="SUPFAM" id="SSF52047">
    <property type="entry name" value="RNI-like"/>
    <property type="match status" value="1"/>
</dbReference>
<proteinExistence type="inferred from homology"/>
<dbReference type="Proteomes" id="UP000796880">
    <property type="component" value="Unassembled WGS sequence"/>
</dbReference>
<keyword evidence="11" id="KW-0325">Glycoprotein</keyword>
<organism evidence="15 16">
    <name type="scientific">Rhamnella rubrinervis</name>
    <dbReference type="NCBI Taxonomy" id="2594499"/>
    <lineage>
        <taxon>Eukaryota</taxon>
        <taxon>Viridiplantae</taxon>
        <taxon>Streptophyta</taxon>
        <taxon>Embryophyta</taxon>
        <taxon>Tracheophyta</taxon>
        <taxon>Spermatophyta</taxon>
        <taxon>Magnoliopsida</taxon>
        <taxon>eudicotyledons</taxon>
        <taxon>Gunneridae</taxon>
        <taxon>Pentapetalae</taxon>
        <taxon>rosids</taxon>
        <taxon>fabids</taxon>
        <taxon>Rosales</taxon>
        <taxon>Rhamnaceae</taxon>
        <taxon>rhamnoid group</taxon>
        <taxon>Rhamneae</taxon>
        <taxon>Rhamnella</taxon>
    </lineage>
</organism>
<protein>
    <recommendedName>
        <fullName evidence="14">Leucine-rich repeat-containing N-terminal plant-type domain-containing protein</fullName>
    </recommendedName>
</protein>
<dbReference type="Pfam" id="PF00560">
    <property type="entry name" value="LRR_1"/>
    <property type="match status" value="6"/>
</dbReference>
<keyword evidence="4" id="KW-0433">Leucine-rich repeat</keyword>
<dbReference type="GO" id="GO:0005886">
    <property type="term" value="C:plasma membrane"/>
    <property type="evidence" value="ECO:0007669"/>
    <property type="project" value="UniProtKB-SubCell"/>
</dbReference>
<dbReference type="SMART" id="SM00365">
    <property type="entry name" value="LRR_SD22"/>
    <property type="match status" value="2"/>
</dbReference>
<evidence type="ECO:0000256" key="2">
    <source>
        <dbReference type="ARBA" id="ARBA00009592"/>
    </source>
</evidence>
<evidence type="ECO:0000256" key="13">
    <source>
        <dbReference type="SAM" id="SignalP"/>
    </source>
</evidence>
<evidence type="ECO:0000256" key="12">
    <source>
        <dbReference type="SAM" id="Phobius"/>
    </source>
</evidence>
<feature type="chain" id="PRO_5035447248" description="Leucine-rich repeat-containing N-terminal plant-type domain-containing protein" evidence="13">
    <location>
        <begin position="20"/>
        <end position="883"/>
    </location>
</feature>
<dbReference type="Pfam" id="PF08263">
    <property type="entry name" value="LRRNT_2"/>
    <property type="match status" value="1"/>
</dbReference>
<evidence type="ECO:0000256" key="10">
    <source>
        <dbReference type="ARBA" id="ARBA00023170"/>
    </source>
</evidence>
<evidence type="ECO:0000256" key="11">
    <source>
        <dbReference type="ARBA" id="ARBA00023180"/>
    </source>
</evidence>
<keyword evidence="9 12" id="KW-0472">Membrane</keyword>
<evidence type="ECO:0000256" key="7">
    <source>
        <dbReference type="ARBA" id="ARBA00022737"/>
    </source>
</evidence>
<evidence type="ECO:0000313" key="16">
    <source>
        <dbReference type="Proteomes" id="UP000796880"/>
    </source>
</evidence>
<evidence type="ECO:0000259" key="14">
    <source>
        <dbReference type="Pfam" id="PF08263"/>
    </source>
</evidence>
<feature type="domain" description="Leucine-rich repeat-containing N-terminal plant-type" evidence="14">
    <location>
        <begin position="28"/>
        <end position="67"/>
    </location>
</feature>